<feature type="compositionally biased region" description="Polar residues" evidence="1">
    <location>
        <begin position="895"/>
        <end position="907"/>
    </location>
</feature>
<feature type="region of interest" description="Disordered" evidence="1">
    <location>
        <begin position="892"/>
        <end position="948"/>
    </location>
</feature>
<feature type="region of interest" description="Disordered" evidence="1">
    <location>
        <begin position="1742"/>
        <end position="1784"/>
    </location>
</feature>
<feature type="compositionally biased region" description="Acidic residues" evidence="1">
    <location>
        <begin position="1759"/>
        <end position="1784"/>
    </location>
</feature>
<dbReference type="InterPro" id="IPR052575">
    <property type="entry name" value="SSU_processome_comp_20"/>
</dbReference>
<dbReference type="InterPro" id="IPR046523">
    <property type="entry name" value="UTP20_dom"/>
</dbReference>
<feature type="domain" description="U3 small nucleolar RNA-associated protein 20 N-terminal" evidence="2">
    <location>
        <begin position="954"/>
        <end position="1583"/>
    </location>
</feature>
<name>A0A8J9ZC46_BRALA</name>
<gene>
    <name evidence="5" type="primary">UTP20</name>
    <name evidence="5" type="ORF">BLAG_LOCUS11672</name>
</gene>
<accession>A0A8J9ZC46</accession>
<dbReference type="Proteomes" id="UP000838412">
    <property type="component" value="Chromosome 18"/>
</dbReference>
<feature type="compositionally biased region" description="Basic and acidic residues" evidence="1">
    <location>
        <begin position="2638"/>
        <end position="2647"/>
    </location>
</feature>
<dbReference type="GO" id="GO:0032040">
    <property type="term" value="C:small-subunit processome"/>
    <property type="evidence" value="ECO:0007669"/>
    <property type="project" value="TreeGrafter"/>
</dbReference>
<dbReference type="Pfam" id="PF20416">
    <property type="entry name" value="UTP20"/>
    <property type="match status" value="1"/>
</dbReference>
<keyword evidence="6" id="KW-1185">Reference proteome</keyword>
<feature type="domain" description="U3 small nucleolar RNA-associated protein 20" evidence="3">
    <location>
        <begin position="1835"/>
        <end position="2052"/>
    </location>
</feature>
<feature type="compositionally biased region" description="Basic residues" evidence="1">
    <location>
        <begin position="2803"/>
        <end position="2820"/>
    </location>
</feature>
<reference evidence="5" key="1">
    <citation type="submission" date="2022-01" db="EMBL/GenBank/DDBJ databases">
        <authorList>
            <person name="Braso-Vives M."/>
        </authorList>
    </citation>
    <scope>NUCLEOTIDE SEQUENCE</scope>
</reference>
<dbReference type="InterPro" id="IPR057525">
    <property type="entry name" value="UTP20_C"/>
</dbReference>
<dbReference type="GO" id="GO:0030686">
    <property type="term" value="C:90S preribosome"/>
    <property type="evidence" value="ECO:0007669"/>
    <property type="project" value="TreeGrafter"/>
</dbReference>
<dbReference type="InterPro" id="IPR016024">
    <property type="entry name" value="ARM-type_fold"/>
</dbReference>
<dbReference type="PANTHER" id="PTHR17695">
    <property type="entry name" value="SMALL SUBUNIT PROCESSOME COMPONENT 20 HOMOLOG"/>
    <property type="match status" value="1"/>
</dbReference>
<dbReference type="Pfam" id="PF07539">
    <property type="entry name" value="UTP20_N"/>
    <property type="match status" value="1"/>
</dbReference>
<feature type="region of interest" description="Disordered" evidence="1">
    <location>
        <begin position="790"/>
        <end position="811"/>
    </location>
</feature>
<dbReference type="Pfam" id="PF23099">
    <property type="entry name" value="UTP20_C"/>
    <property type="match status" value="2"/>
</dbReference>
<feature type="region of interest" description="Disordered" evidence="1">
    <location>
        <begin position="2604"/>
        <end position="2672"/>
    </location>
</feature>
<evidence type="ECO:0000256" key="1">
    <source>
        <dbReference type="SAM" id="MobiDB-lite"/>
    </source>
</evidence>
<proteinExistence type="predicted"/>
<evidence type="ECO:0000259" key="2">
    <source>
        <dbReference type="Pfam" id="PF07539"/>
    </source>
</evidence>
<dbReference type="OrthoDB" id="360653at2759"/>
<feature type="compositionally biased region" description="Acidic residues" evidence="1">
    <location>
        <begin position="911"/>
        <end position="937"/>
    </location>
</feature>
<sequence length="2842" mass="323004">MATRSTEKRPENRHRFKTFSERLSEVNIDVVHRISRVRDSQDIDTHFGEGVQKWKELNCTQHFTQFYKEVFQKCSNYAQVVHHEASLVAALKTHLQVPDSLALQPLLDLVVQLARDLQTDFYPHFGEFFLLLVPLLNTQDTDLIEWTFTCLLYLFKFLWRHLVRDITQVYSLYCPLLGKDHKPHIKNFAAESFAFLMRKVRDPSDFFDFIFQDLAENPDRSSGVGRLLFEMLKGVQKQFHSCTAKVFPILLSKLGPPALAQEDAGKDVLPWQQVQEALEDTLQSMAEFTSRGHAGVIWDALVTACTEVHTRWQQDRTVGHEDRLAGQQDRLLRLLLVWVRHRHGDLITAPDALWGLLVRLLSDGPYPGESGTTLLELTSDLLLCEKCSLDVAQISKLISLVQNSSYSRQQVFYFFRRLFVMNMFEKDVLPAFLQYCTCVCESGETGEADTGETGEAGVLQVLTQLVLLKRPPPDTGAALPGWDRYPLDFKELNRKSKRKSQSSTSLQKPVQLILNQLETAPDQGNLWGLWAALTCLPHVRVSDKDRLFEQLQRLTHQLHGAAKSSPQSEEKFLFLLSQAVFALLRHCSPEQGLTPQLSGLLLELLRTYPSSPSVLWAADIFFTTARQQEMSGLDLLKENVLQDVFPHLQPNLSNPAGKVRLLTLRVLSNFKVELPDLELGEEEFHDARESVFKTCLQAEETPATIQQYREKLMYLNRLDFDTVRRCVPKGPYQQVALRCLIGQLYVNMKLLWKPVTDLIKSHASGMSLKEFWSVWSEHLKQAAEQAEQDLYKPKKGDSSPDQPETEDSPEELFEETFQDVITNLSTPDHANFRHLLWNAMAEFPDKCEPKSRDLSPLFFQFFDNEYYPADLAAAPAQDIRKPQENKADDVIEIDQSGSEDSGLNIKSDQSEEKDDDDDDDDDDDKEKDEEEDDDITLEDVSTGDKVSRTRRKAASRSLVVHLTLFSKFKSPKSLYLEPKLKELYFEMLKHREQDVQRSALACLMTYKAPYLTPYSDNLDRLLQDKEFREELTHFSIDQESSVVQQEHREGLLPVLFRLLYGRMQQKTGEGTQGRQGVRIRTALVLRFLGGCTSQELETFLEMILAPFAHLMNTDVSCVDLVKQEVTTLDLSAVIPLSKQQGSLATVQVLLNKMGNLLQGYVPKVFRLLVAMVTSHTRILDSRHLVKKNLLQLVKKVRTLAMRRLLELFQQHDQYSFSQDEIEALFVGVVWPQLEQQRSEVIYQPTPLLRLVHLWSKNLRYHPLLSKSQPDQPNRNLIDDIIATFFTQTSAPPVVAMVMEVIGHLLLESESEDAVDVELLEVPGCTIQRGETLGKDFEAPIGTQLLLPHVAAILGHLRSAVQSIGKAGGRQTRSKLPMSELNILSRISAYVEDPQQSAVLVGMLLPYLRRPAITDHSAQVDILVTVGNLVRQVPDPKACWEQLAVMLSSLEGREPRGELCKVFAAVAERDPPVKEIATVIHDLNTWDRKRVEEPDYDTRLSAFKSVNQAMRDWVALDTTFALPVIHNCFHIVLRIEDFSLRSNASYCVTQVLQKMEDASSSQEEYKKVVQGTILPLVRKGLWSRNESVHQESISLLAVVVRTFSSRQYFQGLAQLMDEDVEKDFYQNITHIQHHRRSRALRRLINVCQTGGINPSILQSFILPITSFVLNDPQLAKVDFLQHEAVQAVGAMAACLPWRGFLSLLLYYLNRLTQKLEGQKTNIKLIVAVLDAFHFDLSVLSAKAEDTPQEEEDILPKEEEKPEEEEAEEETVEEEEEEDDEEEEDAVVMETGVDREKAEAELIFETLTNMVLPKLHKGLTQKVKSEEAHKKARLHADSEEELLRVPIALATVKLLQKLPGKVLRNNLQGVLLKVCSLLKSRSEDIRETSRSTLVKILESLGPTFFPQILRDLRHCLTKGYQVHVLTYTTHALMKSMEERLEPGGLDRCLDSLVEVFNEELFGKLSEEKEVEGITSKLKEAKSSKSSDSYETLAKFVSKTSLARLVLPLKEVLDSTQKLKTSRKVQDVLAKIVSGLMKNEGLTPDSMLIFSHGLVTESLPLITAQVKAKLSAAPPPDPLRPDSCLILPPTPQRPGTKTHVSIKTNKHILVEFGLQLLHHCMKRGHLSASEVLHLQMLDPFVAQLYDCLRSKHVKIVTMAMRCLTWFLRFPLPSLKEKVSKVAAEMFLILKKYGGAGGSKGENFDLVVTCFKALTVLIRDVKYYSVDNDQLRVLLQYAEQDILDYTRQATAFTLLKAILSRKLVVPEMHDVMGRIAELSIKSELDNVRVQCRQVFGKFLIDYPLGKKLHRHLEFYVRQLNYNMEAGRESALEMIATVFSSFPQNLLEEYAAFFFVPLASRLINDDSAKCRKLTALAVKSLLDKVEIPTRDNLFTITAQWLQDDNKVLHQRLAAQLCSLFVEVEKLQFERRLPEVLPQMLEVVDPDRYEATSADEMTKQLRQEDHLLYSALSCLVKVLQECPIVIRGVEHRKDLNTVWVSVQQHLLHPHAWVRLASAQLFGCLFAAWKPEELVAMETDEQRTPKKKRKLEEESVVEYLRDNTMQKLRDLSADFCTQLQSSYLDHDLANQVIKNLVFLAKVIRHVSPDTAQTDNVTDQSGDVTTQTDDVDEPSSKISNRKRTKSASEGKKDNRTGNVAGNTDIDDVRPTGSDESTPVDNRRVTVSLMWLFRRMNRLAKFEAATAPKETIKRSSVIKLLAAVAMDLGAAGIGPYLTFLMTPVLREVNNATPQADPELKKLSQDVLDLLKTQAGVQLFSQVYAQVQHTGVARKEARKRRQAVEAVADPKTHAKKKIAKNLAKQRAKKRKIEEKRPTKKKKIRLADLAILQ</sequence>
<dbReference type="Gene3D" id="1.25.10.10">
    <property type="entry name" value="Leucine-rich Repeat Variant"/>
    <property type="match status" value="2"/>
</dbReference>
<evidence type="ECO:0000313" key="6">
    <source>
        <dbReference type="Proteomes" id="UP000838412"/>
    </source>
</evidence>
<feature type="domain" description="U3 small nucleolar RNA-associated protein 20 C-terminal" evidence="4">
    <location>
        <begin position="2405"/>
        <end position="2598"/>
    </location>
</feature>
<evidence type="ECO:0000259" key="4">
    <source>
        <dbReference type="Pfam" id="PF23099"/>
    </source>
</evidence>
<feature type="region of interest" description="Disordered" evidence="1">
    <location>
        <begin position="2800"/>
        <end position="2830"/>
    </location>
</feature>
<dbReference type="EMBL" id="OV696703">
    <property type="protein sequence ID" value="CAH1251210.1"/>
    <property type="molecule type" value="Genomic_DNA"/>
</dbReference>
<dbReference type="InterPro" id="IPR011989">
    <property type="entry name" value="ARM-like"/>
</dbReference>
<evidence type="ECO:0000259" key="3">
    <source>
        <dbReference type="Pfam" id="PF20416"/>
    </source>
</evidence>
<dbReference type="InterPro" id="IPR011430">
    <property type="entry name" value="UTP20_N"/>
</dbReference>
<organism evidence="5 6">
    <name type="scientific">Branchiostoma lanceolatum</name>
    <name type="common">Common lancelet</name>
    <name type="synonym">Amphioxus lanceolatum</name>
    <dbReference type="NCBI Taxonomy" id="7740"/>
    <lineage>
        <taxon>Eukaryota</taxon>
        <taxon>Metazoa</taxon>
        <taxon>Chordata</taxon>
        <taxon>Cephalochordata</taxon>
        <taxon>Leptocardii</taxon>
        <taxon>Amphioxiformes</taxon>
        <taxon>Branchiostomatidae</taxon>
        <taxon>Branchiostoma</taxon>
    </lineage>
</organism>
<feature type="compositionally biased region" description="Polar residues" evidence="1">
    <location>
        <begin position="2604"/>
        <end position="2620"/>
    </location>
</feature>
<evidence type="ECO:0000313" key="5">
    <source>
        <dbReference type="EMBL" id="CAH1251210.1"/>
    </source>
</evidence>
<protein>
    <submittedName>
        <fullName evidence="5">UTP20 protein</fullName>
    </submittedName>
</protein>
<feature type="domain" description="U3 small nucleolar RNA-associated protein 20 C-terminal" evidence="4">
    <location>
        <begin position="2679"/>
        <end position="2823"/>
    </location>
</feature>
<dbReference type="SUPFAM" id="SSF48371">
    <property type="entry name" value="ARM repeat"/>
    <property type="match status" value="3"/>
</dbReference>
<dbReference type="PANTHER" id="PTHR17695:SF11">
    <property type="entry name" value="SMALL SUBUNIT PROCESSOME COMPONENT 20 HOMOLOG"/>
    <property type="match status" value="1"/>
</dbReference>